<reference evidence="1" key="1">
    <citation type="submission" date="2021-08" db="EMBL/GenBank/DDBJ databases">
        <authorList>
            <person name="Nwanade C."/>
            <person name="Wang M."/>
            <person name="Masoudi A."/>
            <person name="Yu Z."/>
            <person name="Liu J."/>
        </authorList>
    </citation>
    <scope>NUCLEOTIDE SEQUENCE</scope>
    <source>
        <strain evidence="1">S166</strain>
    </source>
</reference>
<evidence type="ECO:0000313" key="2">
    <source>
        <dbReference type="Proteomes" id="UP001058514"/>
    </source>
</evidence>
<accession>A0ABY5WLT1</accession>
<dbReference type="Proteomes" id="UP001058514">
    <property type="component" value="Chromosome"/>
</dbReference>
<name>A0ABY5WLT1_9RHOB</name>
<evidence type="ECO:0000313" key="1">
    <source>
        <dbReference type="EMBL" id="UWQ42447.1"/>
    </source>
</evidence>
<protein>
    <submittedName>
        <fullName evidence="1">Uncharacterized protein</fullName>
    </submittedName>
</protein>
<dbReference type="RefSeq" id="WP_259965188.1">
    <property type="nucleotide sequence ID" value="NZ_CP081051.1"/>
</dbReference>
<sequence length="46" mass="5239">MAEAFLIALATLVIVLYGQTRLEARVIRRSRGSADRRPMVLTRPNR</sequence>
<dbReference type="EMBL" id="CP081051">
    <property type="protein sequence ID" value="UWQ42447.1"/>
    <property type="molecule type" value="Genomic_DNA"/>
</dbReference>
<proteinExistence type="predicted"/>
<keyword evidence="2" id="KW-1185">Reference proteome</keyword>
<gene>
    <name evidence="1" type="ORF">K3718_04985</name>
</gene>
<organism evidence="1 2">
    <name type="scientific">Leisingera aquaemixtae</name>
    <dbReference type="NCBI Taxonomy" id="1396826"/>
    <lineage>
        <taxon>Bacteria</taxon>
        <taxon>Pseudomonadati</taxon>
        <taxon>Pseudomonadota</taxon>
        <taxon>Alphaproteobacteria</taxon>
        <taxon>Rhodobacterales</taxon>
        <taxon>Roseobacteraceae</taxon>
        <taxon>Leisingera</taxon>
    </lineage>
</organism>